<sequence length="88" mass="10111">MENFSHWMEAVGAVSGLLGAWLIAFKCRYSRWAFFIYLCSNSCWLAFAVLEHHVWMQMQMVGFAVSSMVGIWNYWIVPLGASRAAKLE</sequence>
<dbReference type="Proteomes" id="UP000462435">
    <property type="component" value="Unassembled WGS sequence"/>
</dbReference>
<feature type="transmembrane region" description="Helical" evidence="1">
    <location>
        <begin position="56"/>
        <end position="77"/>
    </location>
</feature>
<evidence type="ECO:0000313" key="3">
    <source>
        <dbReference type="Proteomes" id="UP000462435"/>
    </source>
</evidence>
<evidence type="ECO:0008006" key="4">
    <source>
        <dbReference type="Google" id="ProtNLM"/>
    </source>
</evidence>
<keyword evidence="1" id="KW-0812">Transmembrane</keyword>
<accession>A0A7V8FSS5</accession>
<comment type="caution">
    <text evidence="2">The sequence shown here is derived from an EMBL/GenBank/DDBJ whole genome shotgun (WGS) entry which is preliminary data.</text>
</comment>
<name>A0A7V8FSS5_9BURK</name>
<feature type="transmembrane region" description="Helical" evidence="1">
    <location>
        <begin position="32"/>
        <end position="50"/>
    </location>
</feature>
<gene>
    <name evidence="2" type="ORF">GAK35_04208</name>
</gene>
<organism evidence="2 3">
    <name type="scientific">Herbaspirillum frisingense</name>
    <dbReference type="NCBI Taxonomy" id="92645"/>
    <lineage>
        <taxon>Bacteria</taxon>
        <taxon>Pseudomonadati</taxon>
        <taxon>Pseudomonadota</taxon>
        <taxon>Betaproteobacteria</taxon>
        <taxon>Burkholderiales</taxon>
        <taxon>Oxalobacteraceae</taxon>
        <taxon>Herbaspirillum</taxon>
    </lineage>
</organism>
<keyword evidence="1" id="KW-0472">Membrane</keyword>
<dbReference type="EMBL" id="WNDX01000222">
    <property type="protein sequence ID" value="KAF1035355.1"/>
    <property type="molecule type" value="Genomic_DNA"/>
</dbReference>
<keyword evidence="1" id="KW-1133">Transmembrane helix</keyword>
<evidence type="ECO:0000256" key="1">
    <source>
        <dbReference type="SAM" id="Phobius"/>
    </source>
</evidence>
<proteinExistence type="predicted"/>
<protein>
    <recommendedName>
        <fullName evidence="4">Nicotinamide riboside transporter PnuC</fullName>
    </recommendedName>
</protein>
<feature type="transmembrane region" description="Helical" evidence="1">
    <location>
        <begin position="6"/>
        <end position="25"/>
    </location>
</feature>
<evidence type="ECO:0000313" key="2">
    <source>
        <dbReference type="EMBL" id="KAF1035355.1"/>
    </source>
</evidence>
<reference evidence="3" key="1">
    <citation type="journal article" date="2020" name="MBio">
        <title>Horizontal gene transfer to a defensive symbiont with a reduced genome amongst a multipartite beetle microbiome.</title>
        <authorList>
            <person name="Waterworth S.C."/>
            <person name="Florez L.V."/>
            <person name="Rees E.R."/>
            <person name="Hertweck C."/>
            <person name="Kaltenpoth M."/>
            <person name="Kwan J.C."/>
        </authorList>
    </citation>
    <scope>NUCLEOTIDE SEQUENCE [LARGE SCALE GENOMIC DNA]</scope>
</reference>
<dbReference type="AlphaFoldDB" id="A0A7V8FSS5"/>